<proteinExistence type="predicted"/>
<evidence type="ECO:0000256" key="1">
    <source>
        <dbReference type="SAM" id="MobiDB-lite"/>
    </source>
</evidence>
<feature type="compositionally biased region" description="Basic and acidic residues" evidence="1">
    <location>
        <begin position="114"/>
        <end position="126"/>
    </location>
</feature>
<dbReference type="EMBL" id="MU157951">
    <property type="protein sequence ID" value="KAF9522320.1"/>
    <property type="molecule type" value="Genomic_DNA"/>
</dbReference>
<name>A0A9P6JIS3_9AGAR</name>
<feature type="region of interest" description="Disordered" evidence="1">
    <location>
        <begin position="114"/>
        <end position="182"/>
    </location>
</feature>
<organism evidence="2 3">
    <name type="scientific">Crepidotus variabilis</name>
    <dbReference type="NCBI Taxonomy" id="179855"/>
    <lineage>
        <taxon>Eukaryota</taxon>
        <taxon>Fungi</taxon>
        <taxon>Dikarya</taxon>
        <taxon>Basidiomycota</taxon>
        <taxon>Agaricomycotina</taxon>
        <taxon>Agaricomycetes</taxon>
        <taxon>Agaricomycetidae</taxon>
        <taxon>Agaricales</taxon>
        <taxon>Agaricineae</taxon>
        <taxon>Crepidotaceae</taxon>
        <taxon>Crepidotus</taxon>
    </lineage>
</organism>
<protein>
    <submittedName>
        <fullName evidence="2">Uncharacterized protein</fullName>
    </submittedName>
</protein>
<dbReference type="Proteomes" id="UP000807306">
    <property type="component" value="Unassembled WGS sequence"/>
</dbReference>
<sequence>MGNKSNPPPDPSELLVPPFEDVKATDPSFQDTAKKVTISTSSVLLPLISAHCAQVLRWKGYLNDPRLAAGTEACDMVFRCFRTVQKMQHNLGNRFVSSPEMKQILTFGGQLMDRDQKARNREKAAEKPPPSKPSTSGKKNRREPKSKENVDSEADEDMEEVPIDPAPMEVDAGPSLSKDAATRSPCEYCKGTEHRHSRRFSVAFPQDGRPEVRLLEYADVPRIDKTSRLFMKAVNVVKKSRTNEETKGISPGTLEAISKLSNGSSSGWGKPPSEVKVDVDFLLKELYGQQLVLEYRLEATYRQRSAIRGIIHDIEGQLTSPTTWE</sequence>
<gene>
    <name evidence="2" type="ORF">CPB83DRAFT_899757</name>
</gene>
<reference evidence="2" key="1">
    <citation type="submission" date="2020-11" db="EMBL/GenBank/DDBJ databases">
        <authorList>
            <consortium name="DOE Joint Genome Institute"/>
            <person name="Ahrendt S."/>
            <person name="Riley R."/>
            <person name="Andreopoulos W."/>
            <person name="Labutti K."/>
            <person name="Pangilinan J."/>
            <person name="Ruiz-Duenas F.J."/>
            <person name="Barrasa J.M."/>
            <person name="Sanchez-Garcia M."/>
            <person name="Camarero S."/>
            <person name="Miyauchi S."/>
            <person name="Serrano A."/>
            <person name="Linde D."/>
            <person name="Babiker R."/>
            <person name="Drula E."/>
            <person name="Ayuso-Fernandez I."/>
            <person name="Pacheco R."/>
            <person name="Padilla G."/>
            <person name="Ferreira P."/>
            <person name="Barriuso J."/>
            <person name="Kellner H."/>
            <person name="Castanera R."/>
            <person name="Alfaro M."/>
            <person name="Ramirez L."/>
            <person name="Pisabarro A.G."/>
            <person name="Kuo A."/>
            <person name="Tritt A."/>
            <person name="Lipzen A."/>
            <person name="He G."/>
            <person name="Yan M."/>
            <person name="Ng V."/>
            <person name="Cullen D."/>
            <person name="Martin F."/>
            <person name="Rosso M.-N."/>
            <person name="Henrissat B."/>
            <person name="Hibbett D."/>
            <person name="Martinez A.T."/>
            <person name="Grigoriev I.V."/>
        </authorList>
    </citation>
    <scope>NUCLEOTIDE SEQUENCE</scope>
    <source>
        <strain evidence="2">CBS 506.95</strain>
    </source>
</reference>
<accession>A0A9P6JIS3</accession>
<dbReference type="AlphaFoldDB" id="A0A9P6JIS3"/>
<keyword evidence="3" id="KW-1185">Reference proteome</keyword>
<feature type="compositionally biased region" description="Acidic residues" evidence="1">
    <location>
        <begin position="151"/>
        <end position="162"/>
    </location>
</feature>
<evidence type="ECO:0000313" key="2">
    <source>
        <dbReference type="EMBL" id="KAF9522320.1"/>
    </source>
</evidence>
<evidence type="ECO:0000313" key="3">
    <source>
        <dbReference type="Proteomes" id="UP000807306"/>
    </source>
</evidence>
<comment type="caution">
    <text evidence="2">The sequence shown here is derived from an EMBL/GenBank/DDBJ whole genome shotgun (WGS) entry which is preliminary data.</text>
</comment>